<reference evidence="2 4" key="2">
    <citation type="journal article" date="2019" name="Genome Biol. Evol.">
        <title>Insights into the evolution of the New World diploid cottons (Gossypium, subgenus Houzingenia) based on genome sequencing.</title>
        <authorList>
            <person name="Grover C.E."/>
            <person name="Arick M.A. 2nd"/>
            <person name="Thrash A."/>
            <person name="Conover J.L."/>
            <person name="Sanders W.S."/>
            <person name="Peterson D.G."/>
            <person name="Frelichowski J.E."/>
            <person name="Scheffler J.A."/>
            <person name="Scheffler B.E."/>
            <person name="Wendel J.F."/>
        </authorList>
    </citation>
    <scope>NUCLEOTIDE SEQUENCE [LARGE SCALE GENOMIC DNA]</scope>
    <source>
        <strain evidence="2">8</strain>
        <tissue evidence="2">Leaf</tissue>
    </source>
</reference>
<dbReference type="InterPro" id="IPR025322">
    <property type="entry name" value="PADRE_dom"/>
</dbReference>
<evidence type="ECO:0000313" key="3">
    <source>
        <dbReference type="Proteomes" id="UP000032304"/>
    </source>
</evidence>
<dbReference type="Gramene" id="KJB24405">
    <property type="protein sequence ID" value="KJB24405"/>
    <property type="gene ID" value="B456_004G144000"/>
</dbReference>
<dbReference type="Proteomes" id="UP000593578">
    <property type="component" value="Unassembled WGS sequence"/>
</dbReference>
<dbReference type="Pfam" id="PF14009">
    <property type="entry name" value="PADRE"/>
    <property type="match status" value="1"/>
</dbReference>
<dbReference type="EMBL" id="JABEZZ010000004">
    <property type="protein sequence ID" value="MBA0583938.1"/>
    <property type="molecule type" value="Genomic_DNA"/>
</dbReference>
<dbReference type="AlphaFoldDB" id="A0A0D2RZE7"/>
<dbReference type="OrthoDB" id="1921976at2759"/>
<keyword evidence="3" id="KW-1185">Reference proteome</keyword>
<dbReference type="Proteomes" id="UP000032304">
    <property type="component" value="Chromosome 4"/>
</dbReference>
<proteinExistence type="predicted"/>
<reference evidence="2" key="3">
    <citation type="submission" date="2020-04" db="EMBL/GenBank/DDBJ databases">
        <authorList>
            <person name="Grover C.E."/>
            <person name="Arick M.A. II"/>
            <person name="Thrash A."/>
            <person name="Conover J.L."/>
            <person name="Sanders W.S."/>
            <person name="Peterson D.G."/>
            <person name="Scheffler J.A."/>
            <person name="Scheffler B.E."/>
            <person name="Wendel J.F."/>
        </authorList>
    </citation>
    <scope>NUCLEOTIDE SEQUENCE</scope>
    <source>
        <strain evidence="2">8</strain>
        <tissue evidence="2">Leaf</tissue>
    </source>
</reference>
<evidence type="ECO:0000313" key="4">
    <source>
        <dbReference type="Proteomes" id="UP000593578"/>
    </source>
</evidence>
<dbReference type="STRING" id="29730.A0A0D2RZE7"/>
<sequence>MGNYISTATCFPSDSTGKVILWDGTVQDFGGPVEAAELMVEHPQQVVVEFNAGVNQKRLIPLPADHKLDVKKLYIMLPMKRGKPIALSSEEACRVLSSANSVSRSKSILSSSPMCVPLFARICTADYRVLEGMGQKLPLQKKESAGGERPEEIRCLTELFPESSENLPVYLNRQFSGKGWKPSLDTIKEKKVERKFKIPHWLF</sequence>
<organism evidence="1 3">
    <name type="scientific">Gossypium raimondii</name>
    <name type="common">Peruvian cotton</name>
    <name type="synonym">Gossypium klotzschianum subsp. raimondii</name>
    <dbReference type="NCBI Taxonomy" id="29730"/>
    <lineage>
        <taxon>Eukaryota</taxon>
        <taxon>Viridiplantae</taxon>
        <taxon>Streptophyta</taxon>
        <taxon>Embryophyta</taxon>
        <taxon>Tracheophyta</taxon>
        <taxon>Spermatophyta</taxon>
        <taxon>Magnoliopsida</taxon>
        <taxon>eudicotyledons</taxon>
        <taxon>Gunneridae</taxon>
        <taxon>Pentapetalae</taxon>
        <taxon>rosids</taxon>
        <taxon>malvids</taxon>
        <taxon>Malvales</taxon>
        <taxon>Malvaceae</taxon>
        <taxon>Malvoideae</taxon>
        <taxon>Gossypium</taxon>
    </lineage>
</organism>
<dbReference type="eggNOG" id="ENOG502S304">
    <property type="taxonomic scope" value="Eukaryota"/>
</dbReference>
<dbReference type="EMBL" id="CM001743">
    <property type="protein sequence ID" value="KJB24405.1"/>
    <property type="molecule type" value="Genomic_DNA"/>
</dbReference>
<dbReference type="OMA" id="PNKESCA"/>
<evidence type="ECO:0000313" key="1">
    <source>
        <dbReference type="EMBL" id="KJB24405.1"/>
    </source>
</evidence>
<protein>
    <submittedName>
        <fullName evidence="1">Uncharacterized protein</fullName>
    </submittedName>
</protein>
<dbReference type="PANTHER" id="PTHR33052">
    <property type="entry name" value="DUF4228 DOMAIN PROTEIN-RELATED"/>
    <property type="match status" value="1"/>
</dbReference>
<name>A0A0D2RZE7_GOSRA</name>
<dbReference type="KEGG" id="gra:105791458"/>
<accession>A0A0D2RZE7</accession>
<evidence type="ECO:0000313" key="2">
    <source>
        <dbReference type="EMBL" id="MBA0583938.1"/>
    </source>
</evidence>
<reference evidence="1 3" key="1">
    <citation type="journal article" date="2012" name="Nature">
        <title>Repeated polyploidization of Gossypium genomes and the evolution of spinnable cotton fibres.</title>
        <authorList>
            <person name="Paterson A.H."/>
            <person name="Wendel J.F."/>
            <person name="Gundlach H."/>
            <person name="Guo H."/>
            <person name="Jenkins J."/>
            <person name="Jin D."/>
            <person name="Llewellyn D."/>
            <person name="Showmaker K.C."/>
            <person name="Shu S."/>
            <person name="Udall J."/>
            <person name="Yoo M.J."/>
            <person name="Byers R."/>
            <person name="Chen W."/>
            <person name="Doron-Faigenboim A."/>
            <person name="Duke M.V."/>
            <person name="Gong L."/>
            <person name="Grimwood J."/>
            <person name="Grover C."/>
            <person name="Grupp K."/>
            <person name="Hu G."/>
            <person name="Lee T.H."/>
            <person name="Li J."/>
            <person name="Lin L."/>
            <person name="Liu T."/>
            <person name="Marler B.S."/>
            <person name="Page J.T."/>
            <person name="Roberts A.W."/>
            <person name="Romanel E."/>
            <person name="Sanders W.S."/>
            <person name="Szadkowski E."/>
            <person name="Tan X."/>
            <person name="Tang H."/>
            <person name="Xu C."/>
            <person name="Wang J."/>
            <person name="Wang Z."/>
            <person name="Zhang D."/>
            <person name="Zhang L."/>
            <person name="Ashrafi H."/>
            <person name="Bedon F."/>
            <person name="Bowers J.E."/>
            <person name="Brubaker C.L."/>
            <person name="Chee P.W."/>
            <person name="Das S."/>
            <person name="Gingle A.R."/>
            <person name="Haigler C.H."/>
            <person name="Harker D."/>
            <person name="Hoffmann L.V."/>
            <person name="Hovav R."/>
            <person name="Jones D.C."/>
            <person name="Lemke C."/>
            <person name="Mansoor S."/>
            <person name="ur Rahman M."/>
            <person name="Rainville L.N."/>
            <person name="Rambani A."/>
            <person name="Reddy U.K."/>
            <person name="Rong J.K."/>
            <person name="Saranga Y."/>
            <person name="Scheffler B.E."/>
            <person name="Scheffler J.A."/>
            <person name="Stelly D.M."/>
            <person name="Triplett B.A."/>
            <person name="Van Deynze A."/>
            <person name="Vaslin M.F."/>
            <person name="Waghmare V.N."/>
            <person name="Walford S.A."/>
            <person name="Wright R.J."/>
            <person name="Zaki E.A."/>
            <person name="Zhang T."/>
            <person name="Dennis E.S."/>
            <person name="Mayer K.F."/>
            <person name="Peterson D.G."/>
            <person name="Rokhsar D.S."/>
            <person name="Wang X."/>
            <person name="Schmutz J."/>
        </authorList>
    </citation>
    <scope>NUCLEOTIDE SEQUENCE [LARGE SCALE GENOMIC DNA]</scope>
</reference>
<gene>
    <name evidence="1" type="ORF">B456_004G144000</name>
    <name evidence="2" type="ORF">Gorai_014775</name>
</gene>